<evidence type="ECO:0000256" key="3">
    <source>
        <dbReference type="ARBA" id="ARBA00022618"/>
    </source>
</evidence>
<keyword evidence="12" id="KW-1185">Reference proteome</keyword>
<dbReference type="Pfam" id="PF04999">
    <property type="entry name" value="FtsL"/>
    <property type="match status" value="1"/>
</dbReference>
<dbReference type="eggNOG" id="COG3116">
    <property type="taxonomic scope" value="Bacteria"/>
</dbReference>
<name>A4BQJ3_9GAMM</name>
<comment type="subunit">
    <text evidence="8">Part of a complex composed of FtsB, FtsL and FtsQ.</text>
</comment>
<feature type="coiled-coil region" evidence="10">
    <location>
        <begin position="16"/>
        <end position="43"/>
    </location>
</feature>
<evidence type="ECO:0000313" key="11">
    <source>
        <dbReference type="EMBL" id="EAR21843.1"/>
    </source>
</evidence>
<keyword evidence="2 8" id="KW-1003">Cell membrane</keyword>
<keyword evidence="10" id="KW-0175">Coiled coil</keyword>
<keyword evidence="5 8" id="KW-1133">Transmembrane helix</keyword>
<evidence type="ECO:0000256" key="6">
    <source>
        <dbReference type="ARBA" id="ARBA00023136"/>
    </source>
</evidence>
<accession>A4BQJ3</accession>
<comment type="caution">
    <text evidence="11">The sequence shown here is derived from an EMBL/GenBank/DDBJ whole genome shotgun (WGS) entry which is preliminary data.</text>
</comment>
<sequence length="79" mass="9155">MAVGSAVGVVYSKHKSRRLFIQLQDLQQERDQLKTEWGRLQLEQGAWATHGRVERIARERLEMRIPRQGDVVILSVDSQ</sequence>
<keyword evidence="3 8" id="KW-0132">Cell division</keyword>
<evidence type="ECO:0000256" key="4">
    <source>
        <dbReference type="ARBA" id="ARBA00022692"/>
    </source>
</evidence>
<reference evidence="11 12" key="1">
    <citation type="submission" date="2006-02" db="EMBL/GenBank/DDBJ databases">
        <authorList>
            <person name="Waterbury J."/>
            <person name="Ferriera S."/>
            <person name="Johnson J."/>
            <person name="Kravitz S."/>
            <person name="Halpern A."/>
            <person name="Remington K."/>
            <person name="Beeson K."/>
            <person name="Tran B."/>
            <person name="Rogers Y.-H."/>
            <person name="Friedman R."/>
            <person name="Venter J.C."/>
        </authorList>
    </citation>
    <scope>NUCLEOTIDE SEQUENCE [LARGE SCALE GENOMIC DNA]</scope>
    <source>
        <strain evidence="11 12">Nb-231</strain>
    </source>
</reference>
<comment type="function">
    <text evidence="8">Essential cell division protein. May link together the upstream cell division proteins, which are predominantly cytoplasmic, with the downstream cell division proteins, which are predominantly periplasmic.</text>
</comment>
<keyword evidence="6 8" id="KW-0472">Membrane</keyword>
<dbReference type="NCBIfam" id="TIGR02209">
    <property type="entry name" value="ftsL_broad"/>
    <property type="match status" value="1"/>
</dbReference>
<dbReference type="EMBL" id="AAOF01000005">
    <property type="protein sequence ID" value="EAR21843.1"/>
    <property type="molecule type" value="Genomic_DNA"/>
</dbReference>
<dbReference type="GO" id="GO:0032153">
    <property type="term" value="C:cell division site"/>
    <property type="evidence" value="ECO:0007669"/>
    <property type="project" value="UniProtKB-UniRule"/>
</dbReference>
<keyword evidence="7 8" id="KW-0131">Cell cycle</keyword>
<protein>
    <recommendedName>
        <fullName evidence="8 9">Cell division protein FtsL</fullName>
    </recommendedName>
</protein>
<organism evidence="11 12">
    <name type="scientific">Nitrococcus mobilis Nb-231</name>
    <dbReference type="NCBI Taxonomy" id="314278"/>
    <lineage>
        <taxon>Bacteria</taxon>
        <taxon>Pseudomonadati</taxon>
        <taxon>Pseudomonadota</taxon>
        <taxon>Gammaproteobacteria</taxon>
        <taxon>Chromatiales</taxon>
        <taxon>Ectothiorhodospiraceae</taxon>
        <taxon>Nitrococcus</taxon>
    </lineage>
</organism>
<proteinExistence type="inferred from homology"/>
<keyword evidence="4 8" id="KW-0812">Transmembrane</keyword>
<evidence type="ECO:0000256" key="8">
    <source>
        <dbReference type="HAMAP-Rule" id="MF_00910"/>
    </source>
</evidence>
<dbReference type="InterPro" id="IPR011922">
    <property type="entry name" value="Cell_div_FtsL"/>
</dbReference>
<dbReference type="HAMAP" id="MF_00910">
    <property type="entry name" value="FtsL"/>
    <property type="match status" value="1"/>
</dbReference>
<evidence type="ECO:0000256" key="9">
    <source>
        <dbReference type="NCBIfam" id="TIGR02209"/>
    </source>
</evidence>
<evidence type="ECO:0000256" key="5">
    <source>
        <dbReference type="ARBA" id="ARBA00022989"/>
    </source>
</evidence>
<comment type="similarity">
    <text evidence="8">Belongs to the FtsL family.</text>
</comment>
<dbReference type="PANTHER" id="PTHR37479">
    <property type="entry name" value="CELL DIVISION PROTEIN FTSL"/>
    <property type="match status" value="1"/>
</dbReference>
<dbReference type="HOGENOM" id="CLU_156524_0_2_6"/>
<keyword evidence="8" id="KW-0997">Cell inner membrane</keyword>
<gene>
    <name evidence="8" type="primary">ftsL</name>
    <name evidence="11" type="ORF">NB231_05631</name>
</gene>
<dbReference type="AlphaFoldDB" id="A4BQJ3"/>
<evidence type="ECO:0000256" key="10">
    <source>
        <dbReference type="SAM" id="Coils"/>
    </source>
</evidence>
<dbReference type="Proteomes" id="UP000003374">
    <property type="component" value="Unassembled WGS sequence"/>
</dbReference>
<dbReference type="PANTHER" id="PTHR37479:SF1">
    <property type="entry name" value="CELL DIVISION PROTEIN FTSL"/>
    <property type="match status" value="1"/>
</dbReference>
<evidence type="ECO:0000313" key="12">
    <source>
        <dbReference type="Proteomes" id="UP000003374"/>
    </source>
</evidence>
<evidence type="ECO:0000256" key="1">
    <source>
        <dbReference type="ARBA" id="ARBA00004401"/>
    </source>
</evidence>
<dbReference type="OrthoDB" id="5298556at2"/>
<dbReference type="GO" id="GO:0043093">
    <property type="term" value="P:FtsZ-dependent cytokinesis"/>
    <property type="evidence" value="ECO:0007669"/>
    <property type="project" value="UniProtKB-UniRule"/>
</dbReference>
<evidence type="ECO:0000256" key="7">
    <source>
        <dbReference type="ARBA" id="ARBA00023306"/>
    </source>
</evidence>
<dbReference type="GO" id="GO:0005886">
    <property type="term" value="C:plasma membrane"/>
    <property type="evidence" value="ECO:0007669"/>
    <property type="project" value="UniProtKB-SubCell"/>
</dbReference>
<comment type="subcellular location">
    <subcellularLocation>
        <location evidence="8">Cell inner membrane</location>
        <topology evidence="8">Single-pass type II membrane protein</topology>
    </subcellularLocation>
    <subcellularLocation>
        <location evidence="1">Cell membrane</location>
        <topology evidence="1">Single-pass type II membrane protein</topology>
    </subcellularLocation>
    <text evidence="8">Localizes to the division septum where it forms a ring structure.</text>
</comment>
<dbReference type="STRING" id="314278.NB231_05631"/>
<evidence type="ECO:0000256" key="2">
    <source>
        <dbReference type="ARBA" id="ARBA00022475"/>
    </source>
</evidence>